<protein>
    <submittedName>
        <fullName evidence="2">Uncharacterized protein</fullName>
    </submittedName>
</protein>
<proteinExistence type="predicted"/>
<organism evidence="2 3">
    <name type="scientific">Jiella endophytica</name>
    <dbReference type="NCBI Taxonomy" id="2558362"/>
    <lineage>
        <taxon>Bacteria</taxon>
        <taxon>Pseudomonadati</taxon>
        <taxon>Pseudomonadota</taxon>
        <taxon>Alphaproteobacteria</taxon>
        <taxon>Hyphomicrobiales</taxon>
        <taxon>Aurantimonadaceae</taxon>
        <taxon>Jiella</taxon>
    </lineage>
</organism>
<keyword evidence="1" id="KW-0732">Signal</keyword>
<keyword evidence="3" id="KW-1185">Reference proteome</keyword>
<dbReference type="RefSeq" id="WP_134763547.1">
    <property type="nucleotide sequence ID" value="NZ_SOZD01000006.1"/>
</dbReference>
<evidence type="ECO:0000313" key="3">
    <source>
        <dbReference type="Proteomes" id="UP000298179"/>
    </source>
</evidence>
<dbReference type="Proteomes" id="UP000298179">
    <property type="component" value="Unassembled WGS sequence"/>
</dbReference>
<sequence>MRLASRLSKVIVPAVAFALGVAAANVGAPLWKAGVMDANQAEFGELTYRCDHAMRSQMIAKQKLVTHPSEDAVRDEEAMEVGLLACQDYDLMRKRLIRWGLTENEISEMSLRAVEERADTLQDVVRIHEIRY</sequence>
<feature type="signal peptide" evidence="1">
    <location>
        <begin position="1"/>
        <end position="24"/>
    </location>
</feature>
<comment type="caution">
    <text evidence="2">The sequence shown here is derived from an EMBL/GenBank/DDBJ whole genome shotgun (WGS) entry which is preliminary data.</text>
</comment>
<dbReference type="AlphaFoldDB" id="A0A4Y8REG6"/>
<dbReference type="OrthoDB" id="6882278at2"/>
<dbReference type="NCBIfam" id="TIGR03982">
    <property type="entry name" value="TIGR03982 family His-Xaa-Ser system protein"/>
    <property type="match status" value="1"/>
</dbReference>
<name>A0A4Y8REG6_9HYPH</name>
<dbReference type="EMBL" id="SOZD01000006">
    <property type="protein sequence ID" value="TFF19866.1"/>
    <property type="molecule type" value="Genomic_DNA"/>
</dbReference>
<accession>A0A4Y8REG6</accession>
<dbReference type="InterPro" id="IPR023814">
    <property type="entry name" value="His-Xaa-Ser_sys"/>
</dbReference>
<feature type="chain" id="PRO_5021187099" evidence="1">
    <location>
        <begin position="25"/>
        <end position="132"/>
    </location>
</feature>
<evidence type="ECO:0000256" key="1">
    <source>
        <dbReference type="SAM" id="SignalP"/>
    </source>
</evidence>
<evidence type="ECO:0000313" key="2">
    <source>
        <dbReference type="EMBL" id="TFF19866.1"/>
    </source>
</evidence>
<gene>
    <name evidence="2" type="ORF">E3C22_19570</name>
</gene>
<reference evidence="2 3" key="1">
    <citation type="submission" date="2019-03" db="EMBL/GenBank/DDBJ databases">
        <title>Jiella endophytica sp. nov., a novel endophytic bacterium isolated from root of Ficus microcarpa Linn. f.</title>
        <authorList>
            <person name="Tuo L."/>
        </authorList>
    </citation>
    <scope>NUCLEOTIDE SEQUENCE [LARGE SCALE GENOMIC DNA]</scope>
    <source>
        <strain evidence="2 3">CBS5Q-3</strain>
    </source>
</reference>